<gene>
    <name evidence="1" type="ORF">GCM10007160_03980</name>
</gene>
<protein>
    <recommendedName>
        <fullName evidence="3">LysM domain-containing protein</fullName>
    </recommendedName>
</protein>
<accession>A0ABQ2YCF5</accession>
<dbReference type="Proteomes" id="UP000653056">
    <property type="component" value="Unassembled WGS sequence"/>
</dbReference>
<reference evidence="2" key="1">
    <citation type="journal article" date="2019" name="Int. J. Syst. Evol. Microbiol.">
        <title>The Global Catalogue of Microorganisms (GCM) 10K type strain sequencing project: providing services to taxonomists for standard genome sequencing and annotation.</title>
        <authorList>
            <consortium name="The Broad Institute Genomics Platform"/>
            <consortium name="The Broad Institute Genome Sequencing Center for Infectious Disease"/>
            <person name="Wu L."/>
            <person name="Ma J."/>
        </authorList>
    </citation>
    <scope>NUCLEOTIDE SEQUENCE [LARGE SCALE GENOMIC DNA]</scope>
    <source>
        <strain evidence="2">KCTC 22228</strain>
    </source>
</reference>
<evidence type="ECO:0000313" key="1">
    <source>
        <dbReference type="EMBL" id="GGX79774.1"/>
    </source>
</evidence>
<proteinExistence type="predicted"/>
<dbReference type="RefSeq" id="WP_189465620.1">
    <property type="nucleotide sequence ID" value="NZ_BMXS01000001.1"/>
</dbReference>
<name>A0ABQ2YCF5_9GAMM</name>
<organism evidence="1 2">
    <name type="scientific">Litchfieldella qijiaojingensis</name>
    <dbReference type="NCBI Taxonomy" id="980347"/>
    <lineage>
        <taxon>Bacteria</taxon>
        <taxon>Pseudomonadati</taxon>
        <taxon>Pseudomonadota</taxon>
        <taxon>Gammaproteobacteria</taxon>
        <taxon>Oceanospirillales</taxon>
        <taxon>Halomonadaceae</taxon>
        <taxon>Litchfieldella</taxon>
    </lineage>
</organism>
<comment type="caution">
    <text evidence="1">The sequence shown here is derived from an EMBL/GenBank/DDBJ whole genome shotgun (WGS) entry which is preliminary data.</text>
</comment>
<evidence type="ECO:0000313" key="2">
    <source>
        <dbReference type="Proteomes" id="UP000653056"/>
    </source>
</evidence>
<keyword evidence="2" id="KW-1185">Reference proteome</keyword>
<sequence length="91" mass="10163">MFGNDSRYKNLPTVTLGTENGEAVAAVKLRVLGQPRSRPAMVTQGDQLDVISQRRFKSATRYWHIADANSELEANSLTDEAGRMIQTPEER</sequence>
<evidence type="ECO:0008006" key="3">
    <source>
        <dbReference type="Google" id="ProtNLM"/>
    </source>
</evidence>
<dbReference type="EMBL" id="BMXS01000001">
    <property type="protein sequence ID" value="GGX79774.1"/>
    <property type="molecule type" value="Genomic_DNA"/>
</dbReference>